<dbReference type="PANTHER" id="PTHR23248:SF9">
    <property type="entry name" value="PHOSPHOLIPID SCRAMBLASE"/>
    <property type="match status" value="1"/>
</dbReference>
<dbReference type="AlphaFoldDB" id="A0A3S3NWF7"/>
<dbReference type="OrthoDB" id="191150at2759"/>
<keyword evidence="2" id="KW-0449">Lipoprotein</keyword>
<protein>
    <recommendedName>
        <fullName evidence="2">Phospholipid scramblase</fullName>
    </recommendedName>
</protein>
<comment type="cofactor">
    <cofactor evidence="2">
        <name>Ca(2+)</name>
        <dbReference type="ChEBI" id="CHEBI:29108"/>
    </cofactor>
</comment>
<comment type="function">
    <text evidence="2">May mediate accelerated ATP-independent bidirectional transbilayer migration of phospholipids upon binding calcium ions that results in a loss of phospholipid asymmetry in the plasma membrane.</text>
</comment>
<keyword evidence="6" id="KW-1185">Reference proteome</keyword>
<comment type="caution">
    <text evidence="5">The sequence shown here is derived from an EMBL/GenBank/DDBJ whole genome shotgun (WGS) entry which is preliminary data.</text>
</comment>
<dbReference type="PANTHER" id="PTHR23248">
    <property type="entry name" value="PHOSPHOLIPID SCRAMBLASE-RELATED"/>
    <property type="match status" value="1"/>
</dbReference>
<evidence type="ECO:0000256" key="1">
    <source>
        <dbReference type="ARBA" id="ARBA00005350"/>
    </source>
</evidence>
<evidence type="ECO:0000256" key="3">
    <source>
        <dbReference type="SAM" id="MobiDB-lite"/>
    </source>
</evidence>
<sequence length="256" mass="28821">MSITQQPQATSSNSDDQNKSPSWMDTPSINFACQPNLEYLNQVDRLLIYQSSDLLESVLDFRTSNKYSIKNGQNQLMYYAVEETNFCTKLCLGTLRSFDLKILDQNLQEVMHIYRPLRCAFYCCPCCLQEAEVMSPPGITIGYVRQEPSLLISKYSIQNATENTILRLEGPTVVDGCNGCVASLEFPISSNEGSKIGKISKQWKCSPLMSFTRNDRFEVTFPMDLDVNIKALVLGASFLIGYLYSAKSNDDQTVDI</sequence>
<dbReference type="EMBL" id="NCKU01003500">
    <property type="protein sequence ID" value="RWS07397.1"/>
    <property type="molecule type" value="Genomic_DNA"/>
</dbReference>
<reference evidence="5 6" key="1">
    <citation type="journal article" date="2018" name="Gigascience">
        <title>Genomes of trombidid mites reveal novel predicted allergens and laterally-transferred genes associated with secondary metabolism.</title>
        <authorList>
            <person name="Dong X."/>
            <person name="Chaisiri K."/>
            <person name="Xia D."/>
            <person name="Armstrong S.D."/>
            <person name="Fang Y."/>
            <person name="Donnelly M.J."/>
            <person name="Kadowaki T."/>
            <person name="McGarry J.W."/>
            <person name="Darby A.C."/>
            <person name="Makepeace B.L."/>
        </authorList>
    </citation>
    <scope>NUCLEOTIDE SEQUENCE [LARGE SCALE GENOMIC DNA]</scope>
    <source>
        <strain evidence="5">UoL-WK</strain>
    </source>
</reference>
<proteinExistence type="inferred from homology"/>
<feature type="region of interest" description="Disordered" evidence="3">
    <location>
        <begin position="1"/>
        <end position="22"/>
    </location>
</feature>
<dbReference type="InterPro" id="IPR005552">
    <property type="entry name" value="Scramblase"/>
</dbReference>
<accession>A0A3S3NWF7</accession>
<comment type="similarity">
    <text evidence="1 2">Belongs to the phospholipid scramblase family.</text>
</comment>
<gene>
    <name evidence="4" type="ORF">B4U79_03896</name>
    <name evidence="5" type="ORF">B4U79_04302</name>
</gene>
<evidence type="ECO:0000313" key="6">
    <source>
        <dbReference type="Proteomes" id="UP000285301"/>
    </source>
</evidence>
<dbReference type="Pfam" id="PF03803">
    <property type="entry name" value="Scramblase"/>
    <property type="match status" value="1"/>
</dbReference>
<keyword evidence="2" id="KW-0564">Palmitate</keyword>
<reference evidence="5" key="2">
    <citation type="submission" date="2018-11" db="EMBL/GenBank/DDBJ databases">
        <title>Trombidioid mite genomics.</title>
        <authorList>
            <person name="Dong X."/>
        </authorList>
    </citation>
    <scope>NUCLEOTIDE SEQUENCE</scope>
    <source>
        <strain evidence="5">UoL-WK</strain>
    </source>
</reference>
<dbReference type="GO" id="GO:0005886">
    <property type="term" value="C:plasma membrane"/>
    <property type="evidence" value="ECO:0007669"/>
    <property type="project" value="TreeGrafter"/>
</dbReference>
<evidence type="ECO:0000256" key="2">
    <source>
        <dbReference type="RuleBase" id="RU363116"/>
    </source>
</evidence>
<name>A0A3S3NWF7_9ACAR</name>
<organism evidence="5 6">
    <name type="scientific">Dinothrombium tinctorium</name>
    <dbReference type="NCBI Taxonomy" id="1965070"/>
    <lineage>
        <taxon>Eukaryota</taxon>
        <taxon>Metazoa</taxon>
        <taxon>Ecdysozoa</taxon>
        <taxon>Arthropoda</taxon>
        <taxon>Chelicerata</taxon>
        <taxon>Arachnida</taxon>
        <taxon>Acari</taxon>
        <taxon>Acariformes</taxon>
        <taxon>Trombidiformes</taxon>
        <taxon>Prostigmata</taxon>
        <taxon>Anystina</taxon>
        <taxon>Parasitengona</taxon>
        <taxon>Trombidioidea</taxon>
        <taxon>Trombidiidae</taxon>
        <taxon>Dinothrombium</taxon>
    </lineage>
</organism>
<dbReference type="GO" id="GO:0017128">
    <property type="term" value="F:phospholipid scramblase activity"/>
    <property type="evidence" value="ECO:0007669"/>
    <property type="project" value="InterPro"/>
</dbReference>
<evidence type="ECO:0000313" key="4">
    <source>
        <dbReference type="EMBL" id="RWS07393.1"/>
    </source>
</evidence>
<dbReference type="EMBL" id="NCKU01003503">
    <property type="protein sequence ID" value="RWS07393.1"/>
    <property type="molecule type" value="Genomic_DNA"/>
</dbReference>
<evidence type="ECO:0000313" key="5">
    <source>
        <dbReference type="EMBL" id="RWS07397.1"/>
    </source>
</evidence>
<keyword evidence="2" id="KW-0106">Calcium</keyword>
<dbReference type="Proteomes" id="UP000285301">
    <property type="component" value="Unassembled WGS sequence"/>
</dbReference>